<feature type="transmembrane region" description="Helical" evidence="1">
    <location>
        <begin position="112"/>
        <end position="134"/>
    </location>
</feature>
<dbReference type="OrthoDB" id="5583977at2759"/>
<feature type="transmembrane region" description="Helical" evidence="1">
    <location>
        <begin position="183"/>
        <end position="204"/>
    </location>
</feature>
<feature type="transmembrane region" description="Helical" evidence="1">
    <location>
        <begin position="65"/>
        <end position="92"/>
    </location>
</feature>
<evidence type="ECO:0000313" key="3">
    <source>
        <dbReference type="Proteomes" id="UP001149813"/>
    </source>
</evidence>
<keyword evidence="1" id="KW-0472">Membrane</keyword>
<dbReference type="Proteomes" id="UP001149813">
    <property type="component" value="Unassembled WGS sequence"/>
</dbReference>
<evidence type="ECO:0000313" key="2">
    <source>
        <dbReference type="EMBL" id="KAJ1723922.1"/>
    </source>
</evidence>
<organism evidence="2 3">
    <name type="scientific">Coemansia erecta</name>
    <dbReference type="NCBI Taxonomy" id="147472"/>
    <lineage>
        <taxon>Eukaryota</taxon>
        <taxon>Fungi</taxon>
        <taxon>Fungi incertae sedis</taxon>
        <taxon>Zoopagomycota</taxon>
        <taxon>Kickxellomycotina</taxon>
        <taxon>Kickxellomycetes</taxon>
        <taxon>Kickxellales</taxon>
        <taxon>Kickxellaceae</taxon>
        <taxon>Coemansia</taxon>
    </lineage>
</organism>
<feature type="transmembrane region" description="Helical" evidence="1">
    <location>
        <begin position="31"/>
        <end position="53"/>
    </location>
</feature>
<feature type="transmembrane region" description="Helical" evidence="1">
    <location>
        <begin position="141"/>
        <end position="163"/>
    </location>
</feature>
<accession>A0A9W7Y3K4</accession>
<keyword evidence="1" id="KW-0812">Transmembrane</keyword>
<dbReference type="AlphaFoldDB" id="A0A9W7Y3K4"/>
<sequence length="360" mass="41540">MSFELTSNEVSRVEIAEFLGIRLDPIGHVDLSTIVILSTMYAIEFVALCYQLYHRNYPPLKVKNVPIMFSLYFGAVIWMLGDIFTSGLVHLAGSPVLRACRFTLIWCRISLGAYYVTSLFALRTYALYHVFYLGKAFTGRVVYLCFGTTIGSIFLFGIISTLVPGHMTVYYEDIMDMCYANHNYITAVLVVIWVVWGLIAWMTWTMRYVSFCFSEHVEILSSFSILFTIIILNTVCLLVITVYPASLVWRTILLYINHVGASVGYWVVMWVPTYNCMFHREEYLRYWVDTLKEVDMERQYEYSSLNREETTVLIEGMAPIDVYSTVETQISDLESFEQSRTRTSTTLESQSKVYETTKSA</sequence>
<keyword evidence="3" id="KW-1185">Reference proteome</keyword>
<protein>
    <submittedName>
        <fullName evidence="2">Uncharacterized protein</fullName>
    </submittedName>
</protein>
<comment type="caution">
    <text evidence="2">The sequence shown here is derived from an EMBL/GenBank/DDBJ whole genome shotgun (WGS) entry which is preliminary data.</text>
</comment>
<feature type="transmembrane region" description="Helical" evidence="1">
    <location>
        <begin position="252"/>
        <end position="271"/>
    </location>
</feature>
<keyword evidence="1" id="KW-1133">Transmembrane helix</keyword>
<evidence type="ECO:0000256" key="1">
    <source>
        <dbReference type="SAM" id="Phobius"/>
    </source>
</evidence>
<proteinExistence type="predicted"/>
<feature type="transmembrane region" description="Helical" evidence="1">
    <location>
        <begin position="225"/>
        <end position="246"/>
    </location>
</feature>
<name>A0A9W7Y3K4_9FUNG</name>
<gene>
    <name evidence="2" type="ORF">LPJ53_001777</name>
</gene>
<reference evidence="2" key="1">
    <citation type="submission" date="2022-07" db="EMBL/GenBank/DDBJ databases">
        <title>Phylogenomic reconstructions and comparative analyses of Kickxellomycotina fungi.</title>
        <authorList>
            <person name="Reynolds N.K."/>
            <person name="Stajich J.E."/>
            <person name="Barry K."/>
            <person name="Grigoriev I.V."/>
            <person name="Crous P."/>
            <person name="Smith M.E."/>
        </authorList>
    </citation>
    <scope>NUCLEOTIDE SEQUENCE</scope>
    <source>
        <strain evidence="2">NBRC 32514</strain>
    </source>
</reference>
<dbReference type="EMBL" id="JANBOJ010000048">
    <property type="protein sequence ID" value="KAJ1723922.1"/>
    <property type="molecule type" value="Genomic_DNA"/>
</dbReference>